<evidence type="ECO:0000256" key="5">
    <source>
        <dbReference type="ARBA" id="ARBA00022692"/>
    </source>
</evidence>
<name>A0ABU0AZC7_9FIRM</name>
<dbReference type="EMBL" id="JAUSUX010000005">
    <property type="protein sequence ID" value="MDQ0285824.1"/>
    <property type="molecule type" value="Genomic_DNA"/>
</dbReference>
<feature type="transmembrane region" description="Helical" evidence="9">
    <location>
        <begin position="272"/>
        <end position="294"/>
    </location>
</feature>
<proteinExistence type="inferred from homology"/>
<evidence type="ECO:0000256" key="7">
    <source>
        <dbReference type="ARBA" id="ARBA00023136"/>
    </source>
</evidence>
<reference evidence="11 12" key="1">
    <citation type="submission" date="2023-07" db="EMBL/GenBank/DDBJ databases">
        <title>Genomic Encyclopedia of Type Strains, Phase IV (KMG-IV): sequencing the most valuable type-strain genomes for metagenomic binning, comparative biology and taxonomic classification.</title>
        <authorList>
            <person name="Goeker M."/>
        </authorList>
    </citation>
    <scope>NUCLEOTIDE SEQUENCE [LARGE SCALE GENOMIC DNA]</scope>
    <source>
        <strain evidence="11 12">DSM 12396</strain>
    </source>
</reference>
<gene>
    <name evidence="11" type="ORF">J2Z49_000929</name>
</gene>
<dbReference type="PROSITE" id="PS50850">
    <property type="entry name" value="MFS"/>
    <property type="match status" value="1"/>
</dbReference>
<feature type="transmembrane region" description="Helical" evidence="9">
    <location>
        <begin position="130"/>
        <end position="152"/>
    </location>
</feature>
<dbReference type="PANTHER" id="PTHR43124:SF3">
    <property type="entry name" value="CHLORAMPHENICOL EFFLUX PUMP RV0191"/>
    <property type="match status" value="1"/>
</dbReference>
<comment type="subcellular location">
    <subcellularLocation>
        <location evidence="1">Cell membrane</location>
        <topology evidence="1">Multi-pass membrane protein</topology>
    </subcellularLocation>
</comment>
<sequence length="456" mass="48659">MDKCIGEVGGRENFWRKDGIVMKPQKNTLVLAALSGVPFIMVLGNSMLIPVLPAIKETLHLTQFKVSLLITLFSIPAGIVIPLAGFLSDRFGRKNVIAPALILYGLGGIVAGLAAIFLKNLAYPAILGGRILQGIGAAGTAPIAMALTGDLFTGKQRGIALGIIEAANGLGKVVSPILGALLGLITWYATFLFFPLVVIPVVLGLWFLIKEPESNRQAQSVNQYLKSIARIFEKKSAMLLTSFLGGAAALLILFGVLFFLSEHLETIFRLNGVRKGGALAIPVLFMSTTSYLTGRIIKKRLALMKWLVVGGLALIGGALTMIGFYRTTYLFFIAISLAGIGTGLTLPCLNTIITSSTATERRGLVTSLYGGVRFVGVALGPPLFGLLMGYGLPFMFWSMAALAGVTALLAAFLIRVRDMKAPTATEEKNRPALYTPQPAYGLAAHKPWNPPDERGP</sequence>
<dbReference type="Proteomes" id="UP001225644">
    <property type="component" value="Unassembled WGS sequence"/>
</dbReference>
<comment type="similarity">
    <text evidence="2">Belongs to the major facilitator superfamily. TCR/Tet family.</text>
</comment>
<keyword evidence="7 9" id="KW-0472">Membrane</keyword>
<feature type="transmembrane region" description="Helical" evidence="9">
    <location>
        <begin position="96"/>
        <end position="118"/>
    </location>
</feature>
<feature type="transmembrane region" description="Helical" evidence="9">
    <location>
        <begin position="364"/>
        <end position="388"/>
    </location>
</feature>
<dbReference type="CDD" id="cd17474">
    <property type="entry name" value="MFS_YfmO_like"/>
    <property type="match status" value="1"/>
</dbReference>
<dbReference type="InterPro" id="IPR005829">
    <property type="entry name" value="Sugar_transporter_CS"/>
</dbReference>
<dbReference type="InterPro" id="IPR020846">
    <property type="entry name" value="MFS_dom"/>
</dbReference>
<comment type="caution">
    <text evidence="11">The sequence shown here is derived from an EMBL/GenBank/DDBJ whole genome shotgun (WGS) entry which is preliminary data.</text>
</comment>
<keyword evidence="12" id="KW-1185">Reference proteome</keyword>
<evidence type="ECO:0000256" key="8">
    <source>
        <dbReference type="SAM" id="MobiDB-lite"/>
    </source>
</evidence>
<dbReference type="InterPro" id="IPR011701">
    <property type="entry name" value="MFS"/>
</dbReference>
<feature type="transmembrane region" description="Helical" evidence="9">
    <location>
        <begin position="159"/>
        <end position="181"/>
    </location>
</feature>
<dbReference type="InterPro" id="IPR001958">
    <property type="entry name" value="Tet-R_TetA/multi-R_MdtG-like"/>
</dbReference>
<organism evidence="11 12">
    <name type="scientific">Desulfofundulus luciae</name>
    <dbReference type="NCBI Taxonomy" id="74702"/>
    <lineage>
        <taxon>Bacteria</taxon>
        <taxon>Bacillati</taxon>
        <taxon>Bacillota</taxon>
        <taxon>Clostridia</taxon>
        <taxon>Eubacteriales</taxon>
        <taxon>Peptococcaceae</taxon>
        <taxon>Desulfofundulus</taxon>
    </lineage>
</organism>
<dbReference type="Pfam" id="PF07690">
    <property type="entry name" value="MFS_1"/>
    <property type="match status" value="1"/>
</dbReference>
<keyword evidence="4" id="KW-1003">Cell membrane</keyword>
<evidence type="ECO:0000256" key="6">
    <source>
        <dbReference type="ARBA" id="ARBA00022989"/>
    </source>
</evidence>
<evidence type="ECO:0000259" key="10">
    <source>
        <dbReference type="PROSITE" id="PS50850"/>
    </source>
</evidence>
<dbReference type="SUPFAM" id="SSF103473">
    <property type="entry name" value="MFS general substrate transporter"/>
    <property type="match status" value="1"/>
</dbReference>
<evidence type="ECO:0000256" key="9">
    <source>
        <dbReference type="SAM" id="Phobius"/>
    </source>
</evidence>
<dbReference type="PANTHER" id="PTHR43124">
    <property type="entry name" value="PURINE EFFLUX PUMP PBUE"/>
    <property type="match status" value="1"/>
</dbReference>
<protein>
    <submittedName>
        <fullName evidence="11">ACDE family multidrug resistance protein</fullName>
    </submittedName>
</protein>
<keyword evidence="5 9" id="KW-0812">Transmembrane</keyword>
<feature type="transmembrane region" description="Helical" evidence="9">
    <location>
        <begin position="187"/>
        <end position="209"/>
    </location>
</feature>
<feature type="transmembrane region" description="Helical" evidence="9">
    <location>
        <begin position="394"/>
        <end position="414"/>
    </location>
</feature>
<feature type="transmembrane region" description="Helical" evidence="9">
    <location>
        <begin position="306"/>
        <end position="325"/>
    </location>
</feature>
<evidence type="ECO:0000256" key="3">
    <source>
        <dbReference type="ARBA" id="ARBA00022448"/>
    </source>
</evidence>
<dbReference type="InterPro" id="IPR050189">
    <property type="entry name" value="MFS_Efflux_Transporters"/>
</dbReference>
<feature type="transmembrane region" description="Helical" evidence="9">
    <location>
        <begin position="331"/>
        <end position="352"/>
    </location>
</feature>
<evidence type="ECO:0000256" key="4">
    <source>
        <dbReference type="ARBA" id="ARBA00022475"/>
    </source>
</evidence>
<feature type="transmembrane region" description="Helical" evidence="9">
    <location>
        <begin position="237"/>
        <end position="260"/>
    </location>
</feature>
<keyword evidence="6 9" id="KW-1133">Transmembrane helix</keyword>
<dbReference type="InterPro" id="IPR036259">
    <property type="entry name" value="MFS_trans_sf"/>
</dbReference>
<feature type="transmembrane region" description="Helical" evidence="9">
    <location>
        <begin position="64"/>
        <end position="84"/>
    </location>
</feature>
<keyword evidence="3" id="KW-0813">Transport</keyword>
<evidence type="ECO:0000313" key="12">
    <source>
        <dbReference type="Proteomes" id="UP001225644"/>
    </source>
</evidence>
<evidence type="ECO:0000256" key="2">
    <source>
        <dbReference type="ARBA" id="ARBA00007520"/>
    </source>
</evidence>
<evidence type="ECO:0000313" key="11">
    <source>
        <dbReference type="EMBL" id="MDQ0285824.1"/>
    </source>
</evidence>
<accession>A0ABU0AZC7</accession>
<feature type="region of interest" description="Disordered" evidence="8">
    <location>
        <begin position="425"/>
        <end position="456"/>
    </location>
</feature>
<feature type="domain" description="Major facilitator superfamily (MFS) profile" evidence="10">
    <location>
        <begin position="30"/>
        <end position="418"/>
    </location>
</feature>
<feature type="transmembrane region" description="Helical" evidence="9">
    <location>
        <begin position="29"/>
        <end position="52"/>
    </location>
</feature>
<evidence type="ECO:0000256" key="1">
    <source>
        <dbReference type="ARBA" id="ARBA00004651"/>
    </source>
</evidence>
<dbReference type="PRINTS" id="PR01035">
    <property type="entry name" value="TCRTETA"/>
</dbReference>
<dbReference type="Gene3D" id="1.20.1250.20">
    <property type="entry name" value="MFS general substrate transporter like domains"/>
    <property type="match status" value="1"/>
</dbReference>
<dbReference type="PROSITE" id="PS00216">
    <property type="entry name" value="SUGAR_TRANSPORT_1"/>
    <property type="match status" value="1"/>
</dbReference>